<gene>
    <name evidence="1" type="ORF">C2845_PM01G11980</name>
</gene>
<feature type="non-terminal residue" evidence="1">
    <location>
        <position position="1"/>
    </location>
</feature>
<sequence length="160" mass="17592">KVWDDEVNKQGLNKVICASPTLSLSSDDVVYFMTTLKSEGLETLLLSVNATEAKVEAVEVVSFELSFCPCAFSSFDRARPGALPAGDRHGQSIKAGYHELEQGAISNHLRQASSKAKNVYTRAIGDIFELAPQGDLSVHKEAHQQQNQCCTWSFRQVCEN</sequence>
<keyword evidence="2" id="KW-1185">Reference proteome</keyword>
<organism evidence="1 2">
    <name type="scientific">Panicum miliaceum</name>
    <name type="common">Proso millet</name>
    <name type="synonym">Broomcorn millet</name>
    <dbReference type="NCBI Taxonomy" id="4540"/>
    <lineage>
        <taxon>Eukaryota</taxon>
        <taxon>Viridiplantae</taxon>
        <taxon>Streptophyta</taxon>
        <taxon>Embryophyta</taxon>
        <taxon>Tracheophyta</taxon>
        <taxon>Spermatophyta</taxon>
        <taxon>Magnoliopsida</taxon>
        <taxon>Liliopsida</taxon>
        <taxon>Poales</taxon>
        <taxon>Poaceae</taxon>
        <taxon>PACMAD clade</taxon>
        <taxon>Panicoideae</taxon>
        <taxon>Panicodae</taxon>
        <taxon>Paniceae</taxon>
        <taxon>Panicinae</taxon>
        <taxon>Panicum</taxon>
        <taxon>Panicum sect. Panicum</taxon>
    </lineage>
</organism>
<name>A0A3L6TEY0_PANMI</name>
<reference evidence="2" key="1">
    <citation type="journal article" date="2019" name="Nat. Commun.">
        <title>The genome of broomcorn millet.</title>
        <authorList>
            <person name="Zou C."/>
            <person name="Miki D."/>
            <person name="Li D."/>
            <person name="Tang Q."/>
            <person name="Xiao L."/>
            <person name="Rajput S."/>
            <person name="Deng P."/>
            <person name="Jia W."/>
            <person name="Huang R."/>
            <person name="Zhang M."/>
            <person name="Sun Y."/>
            <person name="Hu J."/>
            <person name="Fu X."/>
            <person name="Schnable P.S."/>
            <person name="Li F."/>
            <person name="Zhang H."/>
            <person name="Feng B."/>
            <person name="Zhu X."/>
            <person name="Liu R."/>
            <person name="Schnable J.C."/>
            <person name="Zhu J.-K."/>
            <person name="Zhang H."/>
        </authorList>
    </citation>
    <scope>NUCLEOTIDE SEQUENCE [LARGE SCALE GENOMIC DNA]</scope>
</reference>
<dbReference type="Proteomes" id="UP000275267">
    <property type="component" value="Unassembled WGS sequence"/>
</dbReference>
<protein>
    <submittedName>
        <fullName evidence="1">Uncharacterized protein</fullName>
    </submittedName>
</protein>
<dbReference type="AlphaFoldDB" id="A0A3L6TEY0"/>
<dbReference type="EMBL" id="PQIB02000001">
    <property type="protein sequence ID" value="RLN38872.1"/>
    <property type="molecule type" value="Genomic_DNA"/>
</dbReference>
<evidence type="ECO:0000313" key="2">
    <source>
        <dbReference type="Proteomes" id="UP000275267"/>
    </source>
</evidence>
<evidence type="ECO:0000313" key="1">
    <source>
        <dbReference type="EMBL" id="RLN38872.1"/>
    </source>
</evidence>
<accession>A0A3L6TEY0</accession>
<comment type="caution">
    <text evidence="1">The sequence shown here is derived from an EMBL/GenBank/DDBJ whole genome shotgun (WGS) entry which is preliminary data.</text>
</comment>
<proteinExistence type="predicted"/>